<evidence type="ECO:0000256" key="4">
    <source>
        <dbReference type="ARBA" id="ARBA00022679"/>
    </source>
</evidence>
<reference evidence="11 12" key="1">
    <citation type="submission" date="2021-01" db="EMBL/GenBank/DDBJ databases">
        <title>Aequorivita sp. strain KX20305, a bacterium isolated from the sediment collected at a cold seep field in South China Sea.</title>
        <authorList>
            <person name="Zhang H."/>
            <person name="Li C."/>
        </authorList>
    </citation>
    <scope>NUCLEOTIDE SEQUENCE [LARGE SCALE GENOMIC DNA]</scope>
    <source>
        <strain evidence="11 12">KX20305</strain>
    </source>
</reference>
<dbReference type="PANTHER" id="PTHR41523">
    <property type="entry name" value="TWO-COMPONENT SYSTEM SENSOR PROTEIN"/>
    <property type="match status" value="1"/>
</dbReference>
<evidence type="ECO:0000313" key="12">
    <source>
        <dbReference type="Proteomes" id="UP000629420"/>
    </source>
</evidence>
<evidence type="ECO:0000256" key="2">
    <source>
        <dbReference type="ARBA" id="ARBA00012438"/>
    </source>
</evidence>
<dbReference type="SUPFAM" id="SSF55874">
    <property type="entry name" value="ATPase domain of HSP90 chaperone/DNA topoisomerase II/histidine kinase"/>
    <property type="match status" value="1"/>
</dbReference>
<evidence type="ECO:0000256" key="8">
    <source>
        <dbReference type="PROSITE-ProRule" id="PRU00339"/>
    </source>
</evidence>
<comment type="catalytic activity">
    <reaction evidence="1">
        <text>ATP + protein L-histidine = ADP + protein N-phospho-L-histidine.</text>
        <dbReference type="EC" id="2.7.13.3"/>
    </reaction>
</comment>
<dbReference type="EC" id="2.7.13.3" evidence="2"/>
<name>A0ABX7DS50_9FLAO</name>
<dbReference type="EMBL" id="CP068439">
    <property type="protein sequence ID" value="QQX75984.1"/>
    <property type="molecule type" value="Genomic_DNA"/>
</dbReference>
<gene>
    <name evidence="11" type="ORF">JK629_11650</name>
</gene>
<evidence type="ECO:0000256" key="3">
    <source>
        <dbReference type="ARBA" id="ARBA00022553"/>
    </source>
</evidence>
<dbReference type="Proteomes" id="UP000629420">
    <property type="component" value="Chromosome"/>
</dbReference>
<organism evidence="11 12">
    <name type="scientific">Aequorivita iocasae</name>
    <dbReference type="NCBI Taxonomy" id="2803865"/>
    <lineage>
        <taxon>Bacteria</taxon>
        <taxon>Pseudomonadati</taxon>
        <taxon>Bacteroidota</taxon>
        <taxon>Flavobacteriia</taxon>
        <taxon>Flavobacteriales</taxon>
        <taxon>Flavobacteriaceae</taxon>
        <taxon>Aequorivita</taxon>
    </lineage>
</organism>
<keyword evidence="7" id="KW-0067">ATP-binding</keyword>
<dbReference type="InterPro" id="IPR019734">
    <property type="entry name" value="TPR_rpt"/>
</dbReference>
<dbReference type="Pfam" id="PF07568">
    <property type="entry name" value="HisKA_2"/>
    <property type="match status" value="1"/>
</dbReference>
<dbReference type="RefSeq" id="WP_202335795.1">
    <property type="nucleotide sequence ID" value="NZ_CP068439.1"/>
</dbReference>
<proteinExistence type="predicted"/>
<dbReference type="SUPFAM" id="SSF48452">
    <property type="entry name" value="TPR-like"/>
    <property type="match status" value="2"/>
</dbReference>
<keyword evidence="4" id="KW-0808">Transferase</keyword>
<keyword evidence="3" id="KW-0597">Phosphoprotein</keyword>
<evidence type="ECO:0000256" key="5">
    <source>
        <dbReference type="ARBA" id="ARBA00022741"/>
    </source>
</evidence>
<feature type="repeat" description="TPR" evidence="8">
    <location>
        <begin position="206"/>
        <end position="239"/>
    </location>
</feature>
<dbReference type="InterPro" id="IPR011495">
    <property type="entry name" value="Sig_transdc_His_kin_sub2_dim/P"/>
</dbReference>
<dbReference type="Gene3D" id="1.25.40.10">
    <property type="entry name" value="Tetratricopeptide repeat domain"/>
    <property type="match status" value="2"/>
</dbReference>
<evidence type="ECO:0000259" key="10">
    <source>
        <dbReference type="Pfam" id="PF07568"/>
    </source>
</evidence>
<evidence type="ECO:0000313" key="11">
    <source>
        <dbReference type="EMBL" id="QQX75984.1"/>
    </source>
</evidence>
<evidence type="ECO:0000256" key="6">
    <source>
        <dbReference type="ARBA" id="ARBA00022777"/>
    </source>
</evidence>
<dbReference type="PANTHER" id="PTHR41523:SF8">
    <property type="entry name" value="ETHYLENE RESPONSE SENSOR PROTEIN"/>
    <property type="match status" value="1"/>
</dbReference>
<keyword evidence="12" id="KW-1185">Reference proteome</keyword>
<feature type="transmembrane region" description="Helical" evidence="9">
    <location>
        <begin position="398"/>
        <end position="418"/>
    </location>
</feature>
<protein>
    <recommendedName>
        <fullName evidence="2">histidine kinase</fullName>
        <ecNumber evidence="2">2.7.13.3</ecNumber>
    </recommendedName>
</protein>
<sequence length="631" mass="71870">MNRNFLLFLVFFSFFLVEFHGYNAIPSHPTRPNTTKKNSVPQQEKDTLYNSYINSMKAASKKKEYGQAIATAKKMFLYAQSLKDTIGMAQARFREAFYTAELPNLIAANSCYKEAITYAVSVNDIDLLISLHLNKADVERNLGDFFQAQQTVQKGLGYLEKGKDSLGHYKLYNTLGIACNDAGEFANAQKAYENALLYATSFKQRAALLNNMAVNHKEQQNYEEAIKIYEKLLAATELNAYPETKARITDNLGYALFKNGDNMGGELMGQSLAERVQLEDISGQFASNIHLADFNLDKDQPKALDHANKAMQIALKTKSPDWELEALQYIIRLKQDPAEEANRYFLLNDSLNRAREKLRNEYISTKFLTEEKDKENLTLKQEKAEQALLTEKEKTQKWAIGAGFVVSLAGLAFFFMAYNKNKKQKEEIEKQKVLVEDLQRELHHRLKNNLSFIDFFISLAKGKFPDPSYREKLDELQNRISSMFEVHKQLFKKEDVTNVNAITYISALLENVTKAYNRPNITLEENVANITLRADISFPIGLIINEFVTNSYKYAFPNVDSGVISISLKEHNGKYILILTDNGKGPPANFNIDKLDSFGMETIKLLTMEYKGTFKLDGKNGLKMEISFPKN</sequence>
<evidence type="ECO:0000256" key="7">
    <source>
        <dbReference type="ARBA" id="ARBA00022840"/>
    </source>
</evidence>
<keyword evidence="9" id="KW-1133">Transmembrane helix</keyword>
<keyword evidence="6" id="KW-0418">Kinase</keyword>
<evidence type="ECO:0000256" key="1">
    <source>
        <dbReference type="ARBA" id="ARBA00000085"/>
    </source>
</evidence>
<dbReference type="InterPro" id="IPR011990">
    <property type="entry name" value="TPR-like_helical_dom_sf"/>
</dbReference>
<dbReference type="InterPro" id="IPR036890">
    <property type="entry name" value="HATPase_C_sf"/>
</dbReference>
<keyword evidence="9" id="KW-0812">Transmembrane</keyword>
<accession>A0ABX7DS50</accession>
<dbReference type="PROSITE" id="PS50005">
    <property type="entry name" value="TPR"/>
    <property type="match status" value="1"/>
</dbReference>
<feature type="domain" description="Signal transduction histidine kinase subgroup 2 dimerisation and phosphoacceptor" evidence="10">
    <location>
        <begin position="441"/>
        <end position="516"/>
    </location>
</feature>
<keyword evidence="5" id="KW-0547">Nucleotide-binding</keyword>
<keyword evidence="9" id="KW-0472">Membrane</keyword>
<keyword evidence="8" id="KW-0802">TPR repeat</keyword>
<dbReference type="SMART" id="SM00028">
    <property type="entry name" value="TPR"/>
    <property type="match status" value="3"/>
</dbReference>
<dbReference type="Gene3D" id="3.30.565.10">
    <property type="entry name" value="Histidine kinase-like ATPase, C-terminal domain"/>
    <property type="match status" value="1"/>
</dbReference>
<evidence type="ECO:0000256" key="9">
    <source>
        <dbReference type="SAM" id="Phobius"/>
    </source>
</evidence>